<comment type="caution">
    <text evidence="2">The sequence shown here is derived from an EMBL/GenBank/DDBJ whole genome shotgun (WGS) entry which is preliminary data.</text>
</comment>
<evidence type="ECO:0000256" key="1">
    <source>
        <dbReference type="SAM" id="Phobius"/>
    </source>
</evidence>
<dbReference type="Proteomes" id="UP000674318">
    <property type="component" value="Chromosome 13"/>
</dbReference>
<feature type="transmembrane region" description="Helical" evidence="1">
    <location>
        <begin position="141"/>
        <end position="162"/>
    </location>
</feature>
<organism evidence="2 3">
    <name type="scientific">Porcisia hertigi</name>
    <dbReference type="NCBI Taxonomy" id="2761500"/>
    <lineage>
        <taxon>Eukaryota</taxon>
        <taxon>Discoba</taxon>
        <taxon>Euglenozoa</taxon>
        <taxon>Kinetoplastea</taxon>
        <taxon>Metakinetoplastina</taxon>
        <taxon>Trypanosomatida</taxon>
        <taxon>Trypanosomatidae</taxon>
        <taxon>Leishmaniinae</taxon>
        <taxon>Porcisia</taxon>
    </lineage>
</organism>
<name>A0A836LF06_9TRYP</name>
<feature type="transmembrane region" description="Helical" evidence="1">
    <location>
        <begin position="221"/>
        <end position="242"/>
    </location>
</feature>
<keyword evidence="1" id="KW-1133">Transmembrane helix</keyword>
<keyword evidence="3" id="KW-1185">Reference proteome</keyword>
<dbReference type="KEGG" id="phet:94292316"/>
<evidence type="ECO:0000313" key="2">
    <source>
        <dbReference type="EMBL" id="KAG5509584.1"/>
    </source>
</evidence>
<accession>A0A836LF06</accession>
<proteinExistence type="predicted"/>
<keyword evidence="1" id="KW-0812">Transmembrane</keyword>
<keyword evidence="1" id="KW-0472">Membrane</keyword>
<reference evidence="2 3" key="1">
    <citation type="submission" date="2021-02" db="EMBL/GenBank/DDBJ databases">
        <title>Porcisia hertigi Genome sequencing and assembly.</title>
        <authorList>
            <person name="Almutairi H."/>
            <person name="Gatherer D."/>
        </authorList>
    </citation>
    <scope>NUCLEOTIDE SEQUENCE [LARGE SCALE GENOMIC DNA]</scope>
    <source>
        <strain evidence="2 3">C119</strain>
    </source>
</reference>
<dbReference type="RefSeq" id="XP_067758736.1">
    <property type="nucleotide sequence ID" value="XM_067902239.1"/>
</dbReference>
<feature type="transmembrane region" description="Helical" evidence="1">
    <location>
        <begin position="49"/>
        <end position="71"/>
    </location>
</feature>
<dbReference type="EMBL" id="JAFJZO010000013">
    <property type="protein sequence ID" value="KAG5509584.1"/>
    <property type="molecule type" value="Genomic_DNA"/>
</dbReference>
<sequence>MRYRQSHHHCTGRDQQAEELINSQEALSTKEQEEVLAYFSRSLQGSRHFFQVIVCLHVVVASLYMSLLLCGSSLIDVSIDMTGTSGLVQSAQAQQGSTEPATVELTLATLNAENGSTQRTHAPNNIHHRSSAAARVPSGRVITTLSVVAMLYNVALLLWAAWSCYEACCQLRVDVEDLKRAGMGDLNRRHPQESFSSVTPATKQRLTLRNLCKWVKADPVLALYVAAALASLSSLFWATALMHRQRATQSAYADLGLQPLPVMSLQNIPGVALECVLVVWQPLFHLGVGILARSLLNTREELVALSKLKYRYDKA</sequence>
<dbReference type="OrthoDB" id="273180at2759"/>
<dbReference type="GeneID" id="94292316"/>
<evidence type="ECO:0000313" key="3">
    <source>
        <dbReference type="Proteomes" id="UP000674318"/>
    </source>
</evidence>
<gene>
    <name evidence="2" type="ORF">JKF63_06289</name>
</gene>
<dbReference type="AlphaFoldDB" id="A0A836LF06"/>
<protein>
    <submittedName>
        <fullName evidence="2">Uncharacterized protein</fullName>
    </submittedName>
</protein>